<keyword evidence="4" id="KW-1185">Reference proteome</keyword>
<dbReference type="RefSeq" id="WP_233675056.1">
    <property type="nucleotide sequence ID" value="NZ_JAJUOS010000001.1"/>
</dbReference>
<dbReference type="InterPro" id="IPR012495">
    <property type="entry name" value="TadE-like_dom"/>
</dbReference>
<reference evidence="3 4" key="1">
    <citation type="submission" date="2021-12" db="EMBL/GenBank/DDBJ databases">
        <title>Sinirhodobacter sp. WL0062 is a bacterium isolated from seawater.</title>
        <authorList>
            <person name="Wang L."/>
            <person name="He W."/>
            <person name="Zhang D.-F."/>
        </authorList>
    </citation>
    <scope>NUCLEOTIDE SEQUENCE [LARGE SCALE GENOMIC DNA]</scope>
    <source>
        <strain evidence="3 4">WL0062</strain>
    </source>
</reference>
<dbReference type="Proteomes" id="UP001521181">
    <property type="component" value="Unassembled WGS sequence"/>
</dbReference>
<protein>
    <submittedName>
        <fullName evidence="3">Pilus assembly protein</fullName>
    </submittedName>
</protein>
<sequence>MIKRLAIHRLKQFSLEESAASLIELAIVIALFLLILFGLIDYGRFAFHFVTTERAMHVAARIAVVRPPACTGVPDTNERPAVPSTPAPQYGTNCNAAANVCKVVADVACDGNAANATAAEIWNVVEPTLPGGSTIANLRFRYTSDTDLGFLGGPYVPIVTVELQNVVFQFVTPLGALAALATGTSGGNNLNADIQFPSMSVSLPAEDLNQGNNG</sequence>
<feature type="domain" description="TadE-like" evidence="2">
    <location>
        <begin position="20"/>
        <end position="61"/>
    </location>
</feature>
<feature type="transmembrane region" description="Helical" evidence="1">
    <location>
        <begin position="21"/>
        <end position="40"/>
    </location>
</feature>
<organism evidence="3 4">
    <name type="scientific">Rhodobacter flavimaris</name>
    <dbReference type="NCBI Taxonomy" id="2907145"/>
    <lineage>
        <taxon>Bacteria</taxon>
        <taxon>Pseudomonadati</taxon>
        <taxon>Pseudomonadota</taxon>
        <taxon>Alphaproteobacteria</taxon>
        <taxon>Rhodobacterales</taxon>
        <taxon>Rhodobacter group</taxon>
        <taxon>Rhodobacter</taxon>
    </lineage>
</organism>
<dbReference type="EMBL" id="JAJUOS010000001">
    <property type="protein sequence ID" value="MCE5972027.1"/>
    <property type="molecule type" value="Genomic_DNA"/>
</dbReference>
<evidence type="ECO:0000313" key="4">
    <source>
        <dbReference type="Proteomes" id="UP001521181"/>
    </source>
</evidence>
<evidence type="ECO:0000259" key="2">
    <source>
        <dbReference type="Pfam" id="PF07811"/>
    </source>
</evidence>
<evidence type="ECO:0000313" key="3">
    <source>
        <dbReference type="EMBL" id="MCE5972027.1"/>
    </source>
</evidence>
<keyword evidence="1" id="KW-0812">Transmembrane</keyword>
<evidence type="ECO:0000256" key="1">
    <source>
        <dbReference type="SAM" id="Phobius"/>
    </source>
</evidence>
<keyword evidence="1" id="KW-1133">Transmembrane helix</keyword>
<gene>
    <name evidence="3" type="ORF">LZA78_00795</name>
</gene>
<name>A0ABS8YQ52_9RHOB</name>
<keyword evidence="1" id="KW-0472">Membrane</keyword>
<comment type="caution">
    <text evidence="3">The sequence shown here is derived from an EMBL/GenBank/DDBJ whole genome shotgun (WGS) entry which is preliminary data.</text>
</comment>
<dbReference type="Pfam" id="PF07811">
    <property type="entry name" value="TadE"/>
    <property type="match status" value="1"/>
</dbReference>
<accession>A0ABS8YQ52</accession>
<proteinExistence type="predicted"/>